<evidence type="ECO:0000313" key="3">
    <source>
        <dbReference type="Proteomes" id="UP000002640"/>
    </source>
</evidence>
<dbReference type="RefSeq" id="XP_009538628.1">
    <property type="nucleotide sequence ID" value="XM_009540333.1"/>
</dbReference>
<feature type="transmembrane region" description="Helical" evidence="1">
    <location>
        <begin position="36"/>
        <end position="59"/>
    </location>
</feature>
<protein>
    <submittedName>
        <fullName evidence="2">Uncharacterized protein</fullName>
    </submittedName>
</protein>
<organism evidence="2 3">
    <name type="scientific">Phytophthora sojae (strain P6497)</name>
    <name type="common">Soybean stem and root rot agent</name>
    <name type="synonym">Phytophthora megasperma f. sp. glycines</name>
    <dbReference type="NCBI Taxonomy" id="1094619"/>
    <lineage>
        <taxon>Eukaryota</taxon>
        <taxon>Sar</taxon>
        <taxon>Stramenopiles</taxon>
        <taxon>Oomycota</taxon>
        <taxon>Peronosporomycetes</taxon>
        <taxon>Peronosporales</taxon>
        <taxon>Peronosporaceae</taxon>
        <taxon>Phytophthora</taxon>
    </lineage>
</organism>
<keyword evidence="1" id="KW-0812">Transmembrane</keyword>
<name>G5AEX7_PHYSP</name>
<dbReference type="InParanoid" id="G5AEX7"/>
<evidence type="ECO:0000256" key="1">
    <source>
        <dbReference type="SAM" id="Phobius"/>
    </source>
</evidence>
<keyword evidence="3" id="KW-1185">Reference proteome</keyword>
<keyword evidence="1" id="KW-1133">Transmembrane helix</keyword>
<sequence length="223" mass="23962">MADANGLAPHSASDYIAHQKLARASRDWKYLVQPSVIAACLAVTGRVLLGPLVLLLLLLTTKYFSSGSVLIKAEDTFFAFTEQDVTMAGGCSGCIGLCKVIVLKYALFNGSAFVSSPIFNAFVALGRDESLYDFSSLSPEALELGDPLDANGAVCQSVTNEWGLLTTWPQGQLSRYWKSSARSTSASRRRWYASSSSPLAVRMGAIHPGAYFLSHDSSSSQCE</sequence>
<dbReference type="EMBL" id="JH159165">
    <property type="protein sequence ID" value="EGZ05767.1"/>
    <property type="molecule type" value="Genomic_DNA"/>
</dbReference>
<dbReference type="GeneID" id="20661767"/>
<dbReference type="KEGG" id="psoj:PHYSODRAFT_532621"/>
<reference evidence="2 3" key="1">
    <citation type="journal article" date="2006" name="Science">
        <title>Phytophthora genome sequences uncover evolutionary origins and mechanisms of pathogenesis.</title>
        <authorList>
            <person name="Tyler B.M."/>
            <person name="Tripathy S."/>
            <person name="Zhang X."/>
            <person name="Dehal P."/>
            <person name="Jiang R.H."/>
            <person name="Aerts A."/>
            <person name="Arredondo F.D."/>
            <person name="Baxter L."/>
            <person name="Bensasson D."/>
            <person name="Beynon J.L."/>
            <person name="Chapman J."/>
            <person name="Damasceno C.M."/>
            <person name="Dorrance A.E."/>
            <person name="Dou D."/>
            <person name="Dickerman A.W."/>
            <person name="Dubchak I.L."/>
            <person name="Garbelotto M."/>
            <person name="Gijzen M."/>
            <person name="Gordon S.G."/>
            <person name="Govers F."/>
            <person name="Grunwald N.J."/>
            <person name="Huang W."/>
            <person name="Ivors K.L."/>
            <person name="Jones R.W."/>
            <person name="Kamoun S."/>
            <person name="Krampis K."/>
            <person name="Lamour K.H."/>
            <person name="Lee M.K."/>
            <person name="McDonald W.H."/>
            <person name="Medina M."/>
            <person name="Meijer H.J."/>
            <person name="Nordberg E.K."/>
            <person name="Maclean D.J."/>
            <person name="Ospina-Giraldo M.D."/>
            <person name="Morris P.F."/>
            <person name="Phuntumart V."/>
            <person name="Putnam N.H."/>
            <person name="Rash S."/>
            <person name="Rose J.K."/>
            <person name="Sakihama Y."/>
            <person name="Salamov A.A."/>
            <person name="Savidor A."/>
            <person name="Scheuring C.F."/>
            <person name="Smith B.M."/>
            <person name="Sobral B.W."/>
            <person name="Terry A."/>
            <person name="Torto-Alalibo T.A."/>
            <person name="Win J."/>
            <person name="Xu Z."/>
            <person name="Zhang H."/>
            <person name="Grigoriev I.V."/>
            <person name="Rokhsar D.S."/>
            <person name="Boore J.L."/>
        </authorList>
    </citation>
    <scope>NUCLEOTIDE SEQUENCE [LARGE SCALE GENOMIC DNA]</scope>
    <source>
        <strain evidence="2 3">P6497</strain>
    </source>
</reference>
<dbReference type="AlphaFoldDB" id="G5AEX7"/>
<evidence type="ECO:0000313" key="2">
    <source>
        <dbReference type="EMBL" id="EGZ05767.1"/>
    </source>
</evidence>
<gene>
    <name evidence="2" type="ORF">PHYSODRAFT_532621</name>
</gene>
<dbReference type="Proteomes" id="UP000002640">
    <property type="component" value="Unassembled WGS sequence"/>
</dbReference>
<proteinExistence type="predicted"/>
<keyword evidence="1" id="KW-0472">Membrane</keyword>
<accession>G5AEX7</accession>